<evidence type="ECO:0000256" key="5">
    <source>
        <dbReference type="ARBA" id="ARBA00022448"/>
    </source>
</evidence>
<comment type="subcellular location">
    <subcellularLocation>
        <location evidence="1">Periplasm</location>
    </subcellularLocation>
</comment>
<name>A0A6L9Y5J0_9BURK</name>
<protein>
    <recommendedName>
        <fullName evidence="4">sn-glycerol-3-phosphate-binding periplasmic protein UgpB</fullName>
    </recommendedName>
</protein>
<dbReference type="InterPro" id="IPR006061">
    <property type="entry name" value="SBP_1_CS"/>
</dbReference>
<keyword evidence="10" id="KW-1185">Reference proteome</keyword>
<dbReference type="PROSITE" id="PS01037">
    <property type="entry name" value="SBP_BACTERIAL_1"/>
    <property type="match status" value="1"/>
</dbReference>
<dbReference type="Proteomes" id="UP000477651">
    <property type="component" value="Unassembled WGS sequence"/>
</dbReference>
<keyword evidence="5" id="KW-0813">Transport</keyword>
<keyword evidence="7" id="KW-0574">Periplasm</keyword>
<dbReference type="RefSeq" id="WP_163764348.1">
    <property type="nucleotide sequence ID" value="NZ_JAAGYR010000008.1"/>
</dbReference>
<dbReference type="PANTHER" id="PTHR43649">
    <property type="entry name" value="ARABINOSE-BINDING PROTEIN-RELATED"/>
    <property type="match status" value="1"/>
</dbReference>
<evidence type="ECO:0000256" key="4">
    <source>
        <dbReference type="ARBA" id="ARBA00017470"/>
    </source>
</evidence>
<dbReference type="NCBIfam" id="NF008211">
    <property type="entry name" value="PRK10974.1"/>
    <property type="match status" value="1"/>
</dbReference>
<dbReference type="SUPFAM" id="SSF53850">
    <property type="entry name" value="Periplasmic binding protein-like II"/>
    <property type="match status" value="1"/>
</dbReference>
<evidence type="ECO:0000313" key="10">
    <source>
        <dbReference type="Proteomes" id="UP000477651"/>
    </source>
</evidence>
<evidence type="ECO:0000256" key="2">
    <source>
        <dbReference type="ARBA" id="ARBA00008520"/>
    </source>
</evidence>
<evidence type="ECO:0000313" key="9">
    <source>
        <dbReference type="EMBL" id="NEN75752.1"/>
    </source>
</evidence>
<dbReference type="Gene3D" id="3.40.190.10">
    <property type="entry name" value="Periplasmic binding protein-like II"/>
    <property type="match status" value="2"/>
</dbReference>
<dbReference type="EMBL" id="JAAGYR010000008">
    <property type="protein sequence ID" value="NEN75752.1"/>
    <property type="molecule type" value="Genomic_DNA"/>
</dbReference>
<accession>A0A6L9Y5J0</accession>
<reference evidence="9 10" key="1">
    <citation type="submission" date="2020-02" db="EMBL/GenBank/DDBJ databases">
        <title>Pelistega sp. NLN82 were isolated from wild rodents of the Hainan Island.</title>
        <authorList>
            <person name="Niu N."/>
            <person name="Zhou J."/>
        </authorList>
    </citation>
    <scope>NUCLEOTIDE SEQUENCE [LARGE SCALE GENOMIC DNA]</scope>
    <source>
        <strain evidence="9 10">NLN82</strain>
    </source>
</reference>
<keyword evidence="6 8" id="KW-0732">Signal</keyword>
<evidence type="ECO:0000256" key="6">
    <source>
        <dbReference type="ARBA" id="ARBA00022729"/>
    </source>
</evidence>
<dbReference type="GO" id="GO:0042597">
    <property type="term" value="C:periplasmic space"/>
    <property type="evidence" value="ECO:0007669"/>
    <property type="project" value="UniProtKB-SubCell"/>
</dbReference>
<dbReference type="InterPro" id="IPR006059">
    <property type="entry name" value="SBP"/>
</dbReference>
<evidence type="ECO:0000256" key="3">
    <source>
        <dbReference type="ARBA" id="ARBA00011557"/>
    </source>
</evidence>
<feature type="signal peptide" evidence="8">
    <location>
        <begin position="1"/>
        <end position="22"/>
    </location>
</feature>
<feature type="chain" id="PRO_5027032760" description="sn-glycerol-3-phosphate-binding periplasmic protein UgpB" evidence="8">
    <location>
        <begin position="23"/>
        <end position="435"/>
    </location>
</feature>
<evidence type="ECO:0000256" key="7">
    <source>
        <dbReference type="ARBA" id="ARBA00022764"/>
    </source>
</evidence>
<dbReference type="AlphaFoldDB" id="A0A6L9Y5J0"/>
<evidence type="ECO:0000256" key="8">
    <source>
        <dbReference type="SAM" id="SignalP"/>
    </source>
</evidence>
<proteinExistence type="inferred from homology"/>
<evidence type="ECO:0000256" key="1">
    <source>
        <dbReference type="ARBA" id="ARBA00004418"/>
    </source>
</evidence>
<comment type="subunit">
    <text evidence="3">The complex is composed of two ATP-binding proteins (UgpC), two transmembrane proteins (UgpA and UgpE) and a solute-binding protein (UgpB).</text>
</comment>
<organism evidence="9 10">
    <name type="scientific">Pelistega ratti</name>
    <dbReference type="NCBI Taxonomy" id="2652177"/>
    <lineage>
        <taxon>Bacteria</taxon>
        <taxon>Pseudomonadati</taxon>
        <taxon>Pseudomonadota</taxon>
        <taxon>Betaproteobacteria</taxon>
        <taxon>Burkholderiales</taxon>
        <taxon>Alcaligenaceae</taxon>
        <taxon>Pelistega</taxon>
    </lineage>
</organism>
<dbReference type="GO" id="GO:0055085">
    <property type="term" value="P:transmembrane transport"/>
    <property type="evidence" value="ECO:0007669"/>
    <property type="project" value="InterPro"/>
</dbReference>
<dbReference type="PANTHER" id="PTHR43649:SF31">
    <property type="entry name" value="SN-GLYCEROL-3-PHOSPHATE-BINDING PERIPLASMIC PROTEIN UGPB"/>
    <property type="match status" value="1"/>
</dbReference>
<dbReference type="Pfam" id="PF13416">
    <property type="entry name" value="SBP_bac_8"/>
    <property type="match status" value="1"/>
</dbReference>
<dbReference type="InterPro" id="IPR050490">
    <property type="entry name" value="Bact_solute-bd_prot1"/>
</dbReference>
<dbReference type="CDD" id="cd14748">
    <property type="entry name" value="PBP2_UgpB"/>
    <property type="match status" value="1"/>
</dbReference>
<sequence length="435" mass="47706">MKFIPKSLAIATLLAATNSAFATTTITFWHSMEGTLGELVNQMTDDFNKSQTEYTVVPTYKGNYTEGMNAGIAAYRAGQAPDILQVFEVGTATMMFSKGAIKPIQEMSEEIGNPIDSNKFVPGIAGYYSDTNGKLASMPFNSSTPVFYYNKDLFAKAGLDVNNPPKTYQEIREAAKKLKAAGAECGYTTSWPSWVLIENFGALHNIPYASKNNGFGGLDTRIDLTQDAFVKNFELLNDMVKEGTFTYAGRADAGNALFSSGKCAMFTGSSGSRGGFIKNAKFEFGIARLPYNSDIIEKPLNSVIGGASLWVFSKKSPETYKGITAFFHYLSSTDVAAQWHQKTGYVPVVKSAYEQTKDSGFYTQNPGTDIPFLQLNVATTDASRGVRLGFLPQIRDIQEGEMEKIFSQKVSVQDGLAQMTKRDNELLTRFENSNK</sequence>
<comment type="similarity">
    <text evidence="2">Belongs to the bacterial solute-binding protein 1 family.</text>
</comment>
<comment type="caution">
    <text evidence="9">The sequence shown here is derived from an EMBL/GenBank/DDBJ whole genome shotgun (WGS) entry which is preliminary data.</text>
</comment>
<gene>
    <name evidence="9" type="primary">ugpB</name>
    <name evidence="9" type="ORF">F9B74_05345</name>
</gene>